<dbReference type="EMBL" id="BAABHF010000088">
    <property type="protein sequence ID" value="GAA4522512.1"/>
    <property type="molecule type" value="Genomic_DNA"/>
</dbReference>
<evidence type="ECO:0000256" key="1">
    <source>
        <dbReference type="SAM" id="MobiDB-lite"/>
    </source>
</evidence>
<accession>A0ABP8RA03</accession>
<dbReference type="SUPFAM" id="SSF48295">
    <property type="entry name" value="TrpR-like"/>
    <property type="match status" value="1"/>
</dbReference>
<evidence type="ECO:0000313" key="3">
    <source>
        <dbReference type="Proteomes" id="UP001500503"/>
    </source>
</evidence>
<dbReference type="Proteomes" id="UP001500503">
    <property type="component" value="Unassembled WGS sequence"/>
</dbReference>
<dbReference type="RefSeq" id="WP_345475888.1">
    <property type="nucleotide sequence ID" value="NZ_BAABHF010000088.1"/>
</dbReference>
<organism evidence="2 3">
    <name type="scientific">Actinoallomurus oryzae</name>
    <dbReference type="NCBI Taxonomy" id="502180"/>
    <lineage>
        <taxon>Bacteria</taxon>
        <taxon>Bacillati</taxon>
        <taxon>Actinomycetota</taxon>
        <taxon>Actinomycetes</taxon>
        <taxon>Streptosporangiales</taxon>
        <taxon>Thermomonosporaceae</taxon>
        <taxon>Actinoallomurus</taxon>
    </lineage>
</organism>
<feature type="region of interest" description="Disordered" evidence="1">
    <location>
        <begin position="74"/>
        <end position="93"/>
    </location>
</feature>
<proteinExistence type="predicted"/>
<name>A0ABP8RA03_9ACTN</name>
<comment type="caution">
    <text evidence="2">The sequence shown here is derived from an EMBL/GenBank/DDBJ whole genome shotgun (WGS) entry which is preliminary data.</text>
</comment>
<keyword evidence="3" id="KW-1185">Reference proteome</keyword>
<dbReference type="InterPro" id="IPR010921">
    <property type="entry name" value="Trp_repressor/repl_initiator"/>
</dbReference>
<protein>
    <recommendedName>
        <fullName evidence="4">Helix-turn-helix domain-containing protein</fullName>
    </recommendedName>
</protein>
<evidence type="ECO:0000313" key="2">
    <source>
        <dbReference type="EMBL" id="GAA4522512.1"/>
    </source>
</evidence>
<evidence type="ECO:0008006" key="4">
    <source>
        <dbReference type="Google" id="ProtNLM"/>
    </source>
</evidence>
<gene>
    <name evidence="2" type="ORF">GCM10023191_101860</name>
</gene>
<sequence>MDTSRTPEQQQADAVKVLAAEAASLSEARRAVEGWTKRVRRAVLAARAAGVSVRRTAEVGGVSPSTVTEWEKVAKRGDDAGLAETTDKAGKPS</sequence>
<reference evidence="3" key="1">
    <citation type="journal article" date="2019" name="Int. J. Syst. Evol. Microbiol.">
        <title>The Global Catalogue of Microorganisms (GCM) 10K type strain sequencing project: providing services to taxonomists for standard genome sequencing and annotation.</title>
        <authorList>
            <consortium name="The Broad Institute Genomics Platform"/>
            <consortium name="The Broad Institute Genome Sequencing Center for Infectious Disease"/>
            <person name="Wu L."/>
            <person name="Ma J."/>
        </authorList>
    </citation>
    <scope>NUCLEOTIDE SEQUENCE [LARGE SCALE GENOMIC DNA]</scope>
    <source>
        <strain evidence="3">JCM 17933</strain>
    </source>
</reference>